<dbReference type="OrthoDB" id="3250815at2"/>
<proteinExistence type="predicted"/>
<gene>
    <name evidence="3" type="ordered locus">AS9A_3533</name>
</gene>
<name>F6ER93_HOYSD</name>
<dbReference type="eggNOG" id="COG3391">
    <property type="taxonomic scope" value="Bacteria"/>
</dbReference>
<protein>
    <recommendedName>
        <fullName evidence="5">Secreted protein</fullName>
    </recommendedName>
</protein>
<sequence>MKHHSLSRGALAAAAASLSGVLALSGCSSNEASPDTAGGNDTGTADAAGATGTVEPAPPGPRVTLTYEGGVLVLDATTFDVLGDFDSEEFTRLNSAGDGRHVFVTTSEGFQLLDASTPELTDLVIEADSAAHVVRHAGRTVLYDDATSDTMIFNTEDLLAVDGELPDAEVVPGVDAHHGVSVVLEDDTLITSVGDDDGRTGIRVLDADRNEVASSDECPGLHGEGTLQNEVVVFGCEDGVLIYDNGEIHKVDAPDEYGRIGNAYVTETSPVMVGDYKDDPDAEGYLLQKVVLVDTEARTLEVIELPDGVEYTWRGIARGPQDEALILATDGSVHVLDPASGEITESFAVIEAWEGPDQWQNPHPAIVVDGDIAYITEPAANTIHAFDVTTGEIIYSAELDQTPNEIAFTTG</sequence>
<reference evidence="3 4" key="1">
    <citation type="journal article" date="2011" name="J. Bacteriol.">
        <title>Complete genome sequence of Amycolicicoccus subflavus DQS3-9A1T, an actinomycete isolated from crude oil-polluted soil.</title>
        <authorList>
            <person name="Cai M."/>
            <person name="Chen W.M."/>
            <person name="Nie Y."/>
            <person name="Chi C.Q."/>
            <person name="Wang Y.N."/>
            <person name="Tang Y.Q."/>
            <person name="Li G.Y."/>
            <person name="Wu X.L."/>
        </authorList>
    </citation>
    <scope>NUCLEOTIDE SEQUENCE [LARGE SCALE GENOMIC DNA]</scope>
    <source>
        <strain evidence="4">DSM 45089 / DQS3-9A1</strain>
    </source>
</reference>
<feature type="chain" id="PRO_5039152539" description="Secreted protein" evidence="2">
    <location>
        <begin position="24"/>
        <end position="411"/>
    </location>
</feature>
<dbReference type="RefSeq" id="WP_013808320.1">
    <property type="nucleotide sequence ID" value="NC_015564.1"/>
</dbReference>
<dbReference type="InterPro" id="IPR011044">
    <property type="entry name" value="Quino_amine_DH_bsu"/>
</dbReference>
<keyword evidence="4" id="KW-1185">Reference proteome</keyword>
<dbReference type="EMBL" id="CP002786">
    <property type="protein sequence ID" value="AEF41971.1"/>
    <property type="molecule type" value="Genomic_DNA"/>
</dbReference>
<organism evidence="3 4">
    <name type="scientific">Hoyosella subflava (strain DSM 45089 / JCM 17490 / NBRC 109087 / DQS3-9A1)</name>
    <name type="common">Amycolicicoccus subflavus</name>
    <dbReference type="NCBI Taxonomy" id="443218"/>
    <lineage>
        <taxon>Bacteria</taxon>
        <taxon>Bacillati</taxon>
        <taxon>Actinomycetota</taxon>
        <taxon>Actinomycetes</taxon>
        <taxon>Mycobacteriales</taxon>
        <taxon>Hoyosellaceae</taxon>
        <taxon>Hoyosella</taxon>
    </lineage>
</organism>
<dbReference type="Proteomes" id="UP000009235">
    <property type="component" value="Chromosome"/>
</dbReference>
<dbReference type="PROSITE" id="PS51257">
    <property type="entry name" value="PROKAR_LIPOPROTEIN"/>
    <property type="match status" value="1"/>
</dbReference>
<evidence type="ECO:0000256" key="1">
    <source>
        <dbReference type="SAM" id="MobiDB-lite"/>
    </source>
</evidence>
<dbReference type="AlphaFoldDB" id="F6ER93"/>
<dbReference type="NCBIfam" id="NF038015">
    <property type="entry name" value="AztD"/>
    <property type="match status" value="1"/>
</dbReference>
<dbReference type="InterPro" id="IPR015943">
    <property type="entry name" value="WD40/YVTN_repeat-like_dom_sf"/>
</dbReference>
<dbReference type="InterPro" id="IPR047697">
    <property type="entry name" value="AztD-like"/>
</dbReference>
<accession>F6ER93</accession>
<evidence type="ECO:0000256" key="2">
    <source>
        <dbReference type="SAM" id="SignalP"/>
    </source>
</evidence>
<evidence type="ECO:0000313" key="4">
    <source>
        <dbReference type="Proteomes" id="UP000009235"/>
    </source>
</evidence>
<feature type="signal peptide" evidence="2">
    <location>
        <begin position="1"/>
        <end position="23"/>
    </location>
</feature>
<dbReference type="KEGG" id="asd:AS9A_3533"/>
<feature type="region of interest" description="Disordered" evidence="1">
    <location>
        <begin position="29"/>
        <end position="61"/>
    </location>
</feature>
<dbReference type="HOGENOM" id="CLU_043135_0_0_11"/>
<dbReference type="STRING" id="443218.AS9A_3533"/>
<dbReference type="SUPFAM" id="SSF50969">
    <property type="entry name" value="YVTN repeat-like/Quinoprotein amine dehydrogenase"/>
    <property type="match status" value="1"/>
</dbReference>
<feature type="compositionally biased region" description="Low complexity" evidence="1">
    <location>
        <begin position="29"/>
        <end position="53"/>
    </location>
</feature>
<evidence type="ECO:0008006" key="5">
    <source>
        <dbReference type="Google" id="ProtNLM"/>
    </source>
</evidence>
<evidence type="ECO:0000313" key="3">
    <source>
        <dbReference type="EMBL" id="AEF41971.1"/>
    </source>
</evidence>
<dbReference type="Gene3D" id="2.130.10.10">
    <property type="entry name" value="YVTN repeat-like/Quinoprotein amine dehydrogenase"/>
    <property type="match status" value="1"/>
</dbReference>
<keyword evidence="2" id="KW-0732">Signal</keyword>